<evidence type="ECO:0000256" key="1">
    <source>
        <dbReference type="ARBA" id="ARBA00004651"/>
    </source>
</evidence>
<keyword evidence="5 6" id="KW-0472">Membrane</keyword>
<dbReference type="GO" id="GO:0005886">
    <property type="term" value="C:plasma membrane"/>
    <property type="evidence" value="ECO:0007669"/>
    <property type="project" value="UniProtKB-SubCell"/>
</dbReference>
<feature type="transmembrane region" description="Helical" evidence="6">
    <location>
        <begin position="153"/>
        <end position="173"/>
    </location>
</feature>
<evidence type="ECO:0008006" key="11">
    <source>
        <dbReference type="Google" id="ProtNLM"/>
    </source>
</evidence>
<dbReference type="STRING" id="463025.BAU08_05485"/>
<evidence type="ECO:0000313" key="10">
    <source>
        <dbReference type="Proteomes" id="UP000092213"/>
    </source>
</evidence>
<feature type="transmembrane region" description="Helical" evidence="6">
    <location>
        <begin position="185"/>
        <end position="208"/>
    </location>
</feature>
<dbReference type="Pfam" id="PF09678">
    <property type="entry name" value="Caa3_CtaG"/>
    <property type="match status" value="1"/>
</dbReference>
<keyword evidence="9" id="KW-1185">Reference proteome</keyword>
<proteinExistence type="predicted"/>
<keyword evidence="2" id="KW-1003">Cell membrane</keyword>
<feature type="transmembrane region" description="Helical" evidence="6">
    <location>
        <begin position="78"/>
        <end position="97"/>
    </location>
</feature>
<organism evidence="8 10">
    <name type="scientific">Bordetella bronchialis</name>
    <dbReference type="NCBI Taxonomy" id="463025"/>
    <lineage>
        <taxon>Bacteria</taxon>
        <taxon>Pseudomonadati</taxon>
        <taxon>Pseudomonadota</taxon>
        <taxon>Betaproteobacteria</taxon>
        <taxon>Burkholderiales</taxon>
        <taxon>Alcaligenaceae</taxon>
        <taxon>Bordetella</taxon>
    </lineage>
</organism>
<feature type="transmembrane region" description="Helical" evidence="6">
    <location>
        <begin position="41"/>
        <end position="58"/>
    </location>
</feature>
<evidence type="ECO:0000313" key="7">
    <source>
        <dbReference type="EMBL" id="ANN65825.1"/>
    </source>
</evidence>
<sequence>MLLDWLIPWEFSPTLVALFVAGGWLFVRGGRVHRVSGARKALFWAGMVLLYLSLHTRLDYYAERMFFIHRIQHLVLHHLGPLVVMAAYPGSAMRAGLPLAVRRWLHRFLATGSGRFAQAVLTHKILIPFLFVFLVVVWLLPTVQFYSMLDWRLYRLMNWSVVITGFLYWNLILDRRPSPPAAMSPGGRVISPILTMAPQMVAGAYIALTQRDLYPLFELCGRAIPMPALMDQSIGGLTMWIPAALVELVGLLVALGTLMRLSGKGRLPARKRRGRVGISAPPAVR</sequence>
<dbReference type="EMBL" id="CP016171">
    <property type="protein sequence ID" value="ANN70856.1"/>
    <property type="molecule type" value="Genomic_DNA"/>
</dbReference>
<dbReference type="AlphaFoldDB" id="A0A193FUJ7"/>
<dbReference type="KEGG" id="bbro:BAU06_05520"/>
<evidence type="ECO:0000313" key="9">
    <source>
        <dbReference type="Proteomes" id="UP000091897"/>
    </source>
</evidence>
<dbReference type="RefSeq" id="WP_066345324.1">
    <property type="nucleotide sequence ID" value="NZ_CBCSFJ010000003.1"/>
</dbReference>
<reference evidence="9 10" key="1">
    <citation type="submission" date="2016-06" db="EMBL/GenBank/DDBJ databases">
        <title>Complete genome sequences of Bordetella bronchialis and Bordetella flabilis.</title>
        <authorList>
            <person name="LiPuma J.J."/>
            <person name="Spilker T."/>
        </authorList>
    </citation>
    <scope>NUCLEOTIDE SEQUENCE [LARGE SCALE GENOMIC DNA]</scope>
    <source>
        <strain evidence="8 10">AU17976</strain>
        <strain evidence="7 9">AU3182</strain>
    </source>
</reference>
<dbReference type="Proteomes" id="UP000092213">
    <property type="component" value="Chromosome"/>
</dbReference>
<accession>A0A193FUJ7</accession>
<keyword evidence="4 6" id="KW-1133">Transmembrane helix</keyword>
<name>A0A193FUJ7_9BORD</name>
<gene>
    <name evidence="7" type="ORF">BAU06_05520</name>
    <name evidence="8" type="ORF">BAU08_05485</name>
</gene>
<protein>
    <recommendedName>
        <fullName evidence="11">Cytochrome c oxidase assembly protein</fullName>
    </recommendedName>
</protein>
<dbReference type="InterPro" id="IPR019108">
    <property type="entry name" value="Caa3_assmbl_CtaG-rel"/>
</dbReference>
<dbReference type="Proteomes" id="UP000091897">
    <property type="component" value="Chromosome"/>
</dbReference>
<evidence type="ECO:0000313" key="8">
    <source>
        <dbReference type="EMBL" id="ANN70856.1"/>
    </source>
</evidence>
<keyword evidence="3 6" id="KW-0812">Transmembrane</keyword>
<feature type="transmembrane region" description="Helical" evidence="6">
    <location>
        <begin position="125"/>
        <end position="147"/>
    </location>
</feature>
<comment type="subcellular location">
    <subcellularLocation>
        <location evidence="1">Cell membrane</location>
        <topology evidence="1">Multi-pass membrane protein</topology>
    </subcellularLocation>
</comment>
<evidence type="ECO:0000256" key="6">
    <source>
        <dbReference type="SAM" id="Phobius"/>
    </source>
</evidence>
<dbReference type="EMBL" id="CP016170">
    <property type="protein sequence ID" value="ANN65825.1"/>
    <property type="molecule type" value="Genomic_DNA"/>
</dbReference>
<evidence type="ECO:0000256" key="4">
    <source>
        <dbReference type="ARBA" id="ARBA00022989"/>
    </source>
</evidence>
<feature type="transmembrane region" description="Helical" evidence="6">
    <location>
        <begin position="239"/>
        <end position="263"/>
    </location>
</feature>
<evidence type="ECO:0000256" key="2">
    <source>
        <dbReference type="ARBA" id="ARBA00022475"/>
    </source>
</evidence>
<evidence type="ECO:0000256" key="3">
    <source>
        <dbReference type="ARBA" id="ARBA00022692"/>
    </source>
</evidence>
<feature type="transmembrane region" description="Helical" evidence="6">
    <location>
        <begin position="6"/>
        <end position="29"/>
    </location>
</feature>
<evidence type="ECO:0000256" key="5">
    <source>
        <dbReference type="ARBA" id="ARBA00023136"/>
    </source>
</evidence>